<dbReference type="EMBL" id="CP015220">
    <property type="protein sequence ID" value="AMY22963.1"/>
    <property type="molecule type" value="Genomic_DNA"/>
</dbReference>
<dbReference type="PATRIC" id="fig|1653479.3.peg.1680"/>
<name>A0A143QIG2_RHOFA</name>
<accession>A0A143QIG2</accession>
<dbReference type="KEGG" id="rhs:A3Q41_01659"/>
<protein>
    <submittedName>
        <fullName evidence="1">Uncharacterized protein</fullName>
    </submittedName>
</protein>
<reference evidence="2" key="2">
    <citation type="submission" date="2016-04" db="EMBL/GenBank/DDBJ databases">
        <title>Complete Genome and Plasmid Sequences for Rhodococcus fascians D188 and Draft Sequences for Rhodococcus spp. Isolates PBTS 1 and PBTS 2.</title>
        <authorList>
            <person name="Stamer R."/>
            <person name="Vereecke D."/>
            <person name="Zhang Y."/>
            <person name="Schilkey F."/>
            <person name="Devitt N."/>
            <person name="Randall J."/>
        </authorList>
    </citation>
    <scope>NUCLEOTIDE SEQUENCE [LARGE SCALE GENOMIC DNA]</scope>
    <source>
        <strain evidence="2">PBTS2</strain>
    </source>
</reference>
<evidence type="ECO:0000313" key="1">
    <source>
        <dbReference type="EMBL" id="AMY22963.1"/>
    </source>
</evidence>
<dbReference type="AlphaFoldDB" id="A0A143QIG2"/>
<reference evidence="1 2" key="1">
    <citation type="journal article" date="2016" name="Genome Announc.">
        <title>Complete Genome and Plasmid Sequences for Rhodococcus fascians D188 and Draft Sequences for Rhodococcus Isolates PBTS 1 and PBTS 2.</title>
        <authorList>
            <person name="Stamler R.A."/>
            <person name="Vereecke D."/>
            <person name="Zhang Y."/>
            <person name="Schilkey F."/>
            <person name="Devitt N."/>
            <person name="Randall J.J."/>
        </authorList>
    </citation>
    <scope>NUCLEOTIDE SEQUENCE [LARGE SCALE GENOMIC DNA]</scope>
    <source>
        <strain evidence="1 2">PBTS2</strain>
    </source>
</reference>
<proteinExistence type="predicted"/>
<sequence>MYPFDPHTYLFLAEQDRDRHVLLAERRRLAAAQKRLRRDELRVQKAWDELTASLADVSLSERRVLELARR</sequence>
<evidence type="ECO:0000313" key="2">
    <source>
        <dbReference type="Proteomes" id="UP000076038"/>
    </source>
</evidence>
<gene>
    <name evidence="1" type="ORF">A3Q41_01659</name>
</gene>
<dbReference type="RefSeq" id="WP_027495104.1">
    <property type="nucleotide sequence ID" value="NZ_CAKKLU010000010.1"/>
</dbReference>
<organism evidence="1 2">
    <name type="scientific">Rhodococcoides fascians</name>
    <name type="common">Rhodococcus fascians</name>
    <dbReference type="NCBI Taxonomy" id="1828"/>
    <lineage>
        <taxon>Bacteria</taxon>
        <taxon>Bacillati</taxon>
        <taxon>Actinomycetota</taxon>
        <taxon>Actinomycetes</taxon>
        <taxon>Mycobacteriales</taxon>
        <taxon>Nocardiaceae</taxon>
        <taxon>Rhodococcoides</taxon>
    </lineage>
</organism>
<keyword evidence="2" id="KW-1185">Reference proteome</keyword>
<dbReference type="OrthoDB" id="4481465at2"/>
<dbReference type="Proteomes" id="UP000076038">
    <property type="component" value="Chromosome"/>
</dbReference>